<sequence>MIKAALAKPITVIVALAGIILFAILALLQIPVDIFPRLNLPTIYIAQPYGGMTPAQMEGFIATRYQNQLLYVSGIKSVEVKNIQGLCLVKCSFYEDVNMAQVSGEVANQVSRVMNYLPPGTVPPTVVRFDASSLPVGQLVFSSRRASLGEMQDLASTRIRPLFSQIPGASAPPPFGGNERTVVVKVDPERMRSYELTPDEIVQAVVKNNQISPAGSVQMGDYTIMTPSNTVLDKVSEFLTIPLRKGVGPTVFLRDVATVEDATDIMVGYALVNGKRSVYIPVTKSADASTMSVVSALKAKLPEMKALLPDDVQLTYEFDQSVYVTQAVHSLAVEGGLGAILTGLMVLLFLGDWRSSLIVILTIPVSIMSAILLLNLTGQTINIMTLSGLALAIGILVDQATVVIENIHQHLEMGKPKARAILDACQEMSFPLLLITLCILAVFAPAFLMNGVPRGMFLPLSLSVGFSIIASYILSQVFVPVVANWWLKSHPHASPHDVSILPDLNQPAEGRQESYEEKHPEKVTGFERFKLGYLRVLDNLMGHRTLVISAYVLVCALLIGIGFAQIGQDMMPRQNHAHQFQVRIVGPQGLRIERTEELTKRVIKQIGDIVGPDNMAISSAFVGMTPSSYGTSALYVFNAGPHEAVLQVNLSDEYEVKSMDALKEQIRQRVHRKMPNVQLSFEPIDLTDKIMSQGAQTPIEILVGGKDIKEGQHYANRLLTRLREIPYLRDLRINQPLSYPTVSIQVDRERAGQLGLSIDEISKSLVAATSSSRFTAKNLWLDQSKGFAYQVQIQLEQDQMKSVADIQAIPLVKGQLRPTLGDVATITPTTVPGQYDRIGPRRIITVSANINQIDLGTATHDVQAAITAAGQPPQGSVVELRGLAKLLQETLSSLQFGLGLAIVVIFLLLAANYQSFKVASVVLVSIPAVLAGSLTLLLVTGQTLNLQSYMGIIMSVGVSVANALLLVTNAESLRLRYRDARAAARVAGAARLRPILMTALAMIAGMVPMASGLGESGEQTAPLGRAVIGGLFFSTIAALLILPVVFAAIQRKTAFDSPSLDPDDPTSTVFDGSPEALAERSESSLTY</sequence>
<keyword evidence="2" id="KW-0472">Membrane</keyword>
<dbReference type="Pfam" id="PF00873">
    <property type="entry name" value="ACR_tran"/>
    <property type="match status" value="1"/>
</dbReference>
<evidence type="ECO:0000256" key="2">
    <source>
        <dbReference type="SAM" id="Phobius"/>
    </source>
</evidence>
<dbReference type="Proteomes" id="UP000033054">
    <property type="component" value="Chromosome"/>
</dbReference>
<protein>
    <submittedName>
        <fullName evidence="3">Acriflavin resistance protein</fullName>
    </submittedName>
</protein>
<keyword evidence="4" id="KW-1185">Reference proteome</keyword>
<dbReference type="Gene3D" id="3.30.2090.10">
    <property type="entry name" value="Multidrug efflux transporter AcrB TolC docking domain, DN and DC subdomains"/>
    <property type="match status" value="2"/>
</dbReference>
<dbReference type="Gene3D" id="3.30.70.1430">
    <property type="entry name" value="Multidrug efflux transporter AcrB pore domain"/>
    <property type="match status" value="2"/>
</dbReference>
<feature type="compositionally biased region" description="Low complexity" evidence="1">
    <location>
        <begin position="1057"/>
        <end position="1068"/>
    </location>
</feature>
<feature type="transmembrane region" description="Helical" evidence="2">
    <location>
        <begin position="331"/>
        <end position="350"/>
    </location>
</feature>
<feature type="region of interest" description="Disordered" evidence="1">
    <location>
        <begin position="1057"/>
        <end position="1087"/>
    </location>
</feature>
<feature type="compositionally biased region" description="Basic and acidic residues" evidence="1">
    <location>
        <begin position="1077"/>
        <end position="1087"/>
    </location>
</feature>
<dbReference type="PANTHER" id="PTHR32063">
    <property type="match status" value="1"/>
</dbReference>
<dbReference type="AlphaFoldDB" id="A0A0E3ZVS2"/>
<feature type="transmembrane region" description="Helical" evidence="2">
    <location>
        <begin position="460"/>
        <end position="487"/>
    </location>
</feature>
<feature type="transmembrane region" description="Helical" evidence="2">
    <location>
        <begin position="545"/>
        <end position="566"/>
    </location>
</feature>
<evidence type="ECO:0000313" key="3">
    <source>
        <dbReference type="EMBL" id="AKD55300.1"/>
    </source>
</evidence>
<dbReference type="OrthoDB" id="9757876at2"/>
<accession>A0A0E3ZVS2</accession>
<dbReference type="GO" id="GO:0042910">
    <property type="term" value="F:xenobiotic transmembrane transporter activity"/>
    <property type="evidence" value="ECO:0007669"/>
    <property type="project" value="TreeGrafter"/>
</dbReference>
<feature type="transmembrane region" description="Helical" evidence="2">
    <location>
        <begin position="946"/>
        <end position="968"/>
    </location>
</feature>
<dbReference type="Gene3D" id="3.30.70.1440">
    <property type="entry name" value="Multidrug efflux transporter AcrB pore domain"/>
    <property type="match status" value="1"/>
</dbReference>
<evidence type="ECO:0000313" key="4">
    <source>
        <dbReference type="Proteomes" id="UP000033054"/>
    </source>
</evidence>
<organism evidence="3 4">
    <name type="scientific">Spirosoma radiotolerans</name>
    <dbReference type="NCBI Taxonomy" id="1379870"/>
    <lineage>
        <taxon>Bacteria</taxon>
        <taxon>Pseudomonadati</taxon>
        <taxon>Bacteroidota</taxon>
        <taxon>Cytophagia</taxon>
        <taxon>Cytophagales</taxon>
        <taxon>Cytophagaceae</taxon>
        <taxon>Spirosoma</taxon>
    </lineage>
</organism>
<feature type="transmembrane region" description="Helical" evidence="2">
    <location>
        <begin position="12"/>
        <end position="32"/>
    </location>
</feature>
<keyword evidence="2" id="KW-0812">Transmembrane</keyword>
<dbReference type="InterPro" id="IPR027463">
    <property type="entry name" value="AcrB_DN_DC_subdom"/>
</dbReference>
<feature type="transmembrane region" description="Helical" evidence="2">
    <location>
        <begin position="893"/>
        <end position="911"/>
    </location>
</feature>
<dbReference type="RefSeq" id="WP_046573792.1">
    <property type="nucleotide sequence ID" value="NZ_CP010429.1"/>
</dbReference>
<evidence type="ECO:0000256" key="1">
    <source>
        <dbReference type="SAM" id="MobiDB-lite"/>
    </source>
</evidence>
<keyword evidence="2" id="KW-1133">Transmembrane helix</keyword>
<dbReference type="STRING" id="1379870.SD10_10700"/>
<feature type="transmembrane region" description="Helical" evidence="2">
    <location>
        <begin position="428"/>
        <end position="448"/>
    </location>
</feature>
<feature type="transmembrane region" description="Helical" evidence="2">
    <location>
        <begin position="383"/>
        <end position="407"/>
    </location>
</feature>
<dbReference type="SUPFAM" id="SSF82693">
    <property type="entry name" value="Multidrug efflux transporter AcrB pore domain, PN1, PN2, PC1 and PC2 subdomains"/>
    <property type="match status" value="2"/>
</dbReference>
<feature type="transmembrane region" description="Helical" evidence="2">
    <location>
        <begin position="1026"/>
        <end position="1049"/>
    </location>
</feature>
<feature type="transmembrane region" description="Helical" evidence="2">
    <location>
        <begin position="918"/>
        <end position="940"/>
    </location>
</feature>
<dbReference type="SUPFAM" id="SSF82866">
    <property type="entry name" value="Multidrug efflux transporter AcrB transmembrane domain"/>
    <property type="match status" value="2"/>
</dbReference>
<dbReference type="GO" id="GO:0005886">
    <property type="term" value="C:plasma membrane"/>
    <property type="evidence" value="ECO:0007669"/>
    <property type="project" value="TreeGrafter"/>
</dbReference>
<dbReference type="EMBL" id="CP010429">
    <property type="protein sequence ID" value="AKD55300.1"/>
    <property type="molecule type" value="Genomic_DNA"/>
</dbReference>
<dbReference type="InterPro" id="IPR001036">
    <property type="entry name" value="Acrflvin-R"/>
</dbReference>
<dbReference type="Gene3D" id="3.30.70.1320">
    <property type="entry name" value="Multidrug efflux transporter AcrB pore domain like"/>
    <property type="match status" value="1"/>
</dbReference>
<dbReference type="KEGG" id="srd:SD10_10700"/>
<dbReference type="Gene3D" id="1.20.1640.10">
    <property type="entry name" value="Multidrug efflux transporter AcrB transmembrane domain"/>
    <property type="match status" value="2"/>
</dbReference>
<name>A0A0E3ZVS2_9BACT</name>
<dbReference type="PANTHER" id="PTHR32063:SF8">
    <property type="entry name" value="CATION EFFLUX PROTEIN"/>
    <property type="match status" value="1"/>
</dbReference>
<proteinExistence type="predicted"/>
<feature type="transmembrane region" description="Helical" evidence="2">
    <location>
        <begin position="995"/>
        <end position="1014"/>
    </location>
</feature>
<feature type="transmembrane region" description="Helical" evidence="2">
    <location>
        <begin position="357"/>
        <end position="377"/>
    </location>
</feature>
<gene>
    <name evidence="3" type="ORF">SD10_10700</name>
</gene>
<dbReference type="SUPFAM" id="SSF82714">
    <property type="entry name" value="Multidrug efflux transporter AcrB TolC docking domain, DN and DC subdomains"/>
    <property type="match status" value="2"/>
</dbReference>
<dbReference type="PRINTS" id="PR00702">
    <property type="entry name" value="ACRIFLAVINRP"/>
</dbReference>
<dbReference type="PATRIC" id="fig|1379870.5.peg.2332"/>
<dbReference type="HOGENOM" id="CLU_002755_1_2_10"/>
<reference evidence="3 4" key="1">
    <citation type="journal article" date="2014" name="Curr. Microbiol.">
        <title>Spirosoma radiotolerans sp. nov., a gamma-radiation-resistant bacterium isolated from gamma ray-irradiated soil.</title>
        <authorList>
            <person name="Lee J.J."/>
            <person name="Srinivasan S."/>
            <person name="Lim S."/>
            <person name="Joe M."/>
            <person name="Im S."/>
            <person name="Bae S.I."/>
            <person name="Park K.R."/>
            <person name="Han J.H."/>
            <person name="Park S.H."/>
            <person name="Joo B.M."/>
            <person name="Park S.J."/>
            <person name="Kim M.K."/>
        </authorList>
    </citation>
    <scope>NUCLEOTIDE SEQUENCE [LARGE SCALE GENOMIC DNA]</scope>
    <source>
        <strain evidence="3 4">DG5A</strain>
    </source>
</reference>